<accession>A0AA41YU40</accession>
<gene>
    <name evidence="2" type="ORF">M8523_09120</name>
</gene>
<keyword evidence="1" id="KW-0732">Signal</keyword>
<proteinExistence type="predicted"/>
<sequence length="79" mass="9769">MTLLRAGLVMAASMAVLASVPAKAQDDEGMRHMRHRMMRHEMHRDMMRHEMRRDMMRHDMHREMRHERHRRMMRNMTND</sequence>
<protein>
    <submittedName>
        <fullName evidence="2">Uncharacterized protein</fullName>
    </submittedName>
</protein>
<feature type="chain" id="PRO_5041322337" evidence="1">
    <location>
        <begin position="25"/>
        <end position="79"/>
    </location>
</feature>
<dbReference type="Proteomes" id="UP001165667">
    <property type="component" value="Unassembled WGS sequence"/>
</dbReference>
<dbReference type="EMBL" id="JAMOIM010000004">
    <property type="protein sequence ID" value="MCW6508184.1"/>
    <property type="molecule type" value="Genomic_DNA"/>
</dbReference>
<feature type="signal peptide" evidence="1">
    <location>
        <begin position="1"/>
        <end position="24"/>
    </location>
</feature>
<keyword evidence="3" id="KW-1185">Reference proteome</keyword>
<comment type="caution">
    <text evidence="2">The sequence shown here is derived from an EMBL/GenBank/DDBJ whole genome shotgun (WGS) entry which is preliminary data.</text>
</comment>
<evidence type="ECO:0000256" key="1">
    <source>
        <dbReference type="SAM" id="SignalP"/>
    </source>
</evidence>
<evidence type="ECO:0000313" key="2">
    <source>
        <dbReference type="EMBL" id="MCW6508184.1"/>
    </source>
</evidence>
<dbReference type="AlphaFoldDB" id="A0AA41YU40"/>
<name>A0AA41YU40_9HYPH</name>
<reference evidence="2" key="1">
    <citation type="submission" date="2022-05" db="EMBL/GenBank/DDBJ databases">
        <authorList>
            <person name="Pankratov T."/>
        </authorList>
    </citation>
    <scope>NUCLEOTIDE SEQUENCE</scope>
    <source>
        <strain evidence="2">BP6-180914</strain>
    </source>
</reference>
<dbReference type="RefSeq" id="WP_282584526.1">
    <property type="nucleotide sequence ID" value="NZ_JAMOIM010000004.1"/>
</dbReference>
<evidence type="ECO:0000313" key="3">
    <source>
        <dbReference type="Proteomes" id="UP001165667"/>
    </source>
</evidence>
<organism evidence="2 3">
    <name type="scientific">Lichenifustis flavocetrariae</name>
    <dbReference type="NCBI Taxonomy" id="2949735"/>
    <lineage>
        <taxon>Bacteria</taxon>
        <taxon>Pseudomonadati</taxon>
        <taxon>Pseudomonadota</taxon>
        <taxon>Alphaproteobacteria</taxon>
        <taxon>Hyphomicrobiales</taxon>
        <taxon>Lichenihabitantaceae</taxon>
        <taxon>Lichenifustis</taxon>
    </lineage>
</organism>